<dbReference type="EMBL" id="JAVIJP010000028">
    <property type="protein sequence ID" value="KAL3634991.1"/>
    <property type="molecule type" value="Genomic_DNA"/>
</dbReference>
<keyword evidence="3" id="KW-1185">Reference proteome</keyword>
<dbReference type="Pfam" id="PF00646">
    <property type="entry name" value="F-box"/>
    <property type="match status" value="1"/>
</dbReference>
<accession>A0ABD3D1U3</accession>
<proteinExistence type="predicted"/>
<gene>
    <name evidence="2" type="ORF">CASFOL_022045</name>
</gene>
<dbReference type="InterPro" id="IPR001810">
    <property type="entry name" value="F-box_dom"/>
</dbReference>
<evidence type="ECO:0000259" key="1">
    <source>
        <dbReference type="PROSITE" id="PS50181"/>
    </source>
</evidence>
<dbReference type="SMART" id="SM00256">
    <property type="entry name" value="FBOX"/>
    <property type="match status" value="1"/>
</dbReference>
<evidence type="ECO:0000313" key="2">
    <source>
        <dbReference type="EMBL" id="KAL3634991.1"/>
    </source>
</evidence>
<dbReference type="InterPro" id="IPR036047">
    <property type="entry name" value="F-box-like_dom_sf"/>
</dbReference>
<protein>
    <recommendedName>
        <fullName evidence="1">F-box domain-containing protein</fullName>
    </recommendedName>
</protein>
<reference evidence="3" key="1">
    <citation type="journal article" date="2024" name="IScience">
        <title>Strigolactones Initiate the Formation of Haustorium-like Structures in Castilleja.</title>
        <authorList>
            <person name="Buerger M."/>
            <person name="Peterson D."/>
            <person name="Chory J."/>
        </authorList>
    </citation>
    <scope>NUCLEOTIDE SEQUENCE [LARGE SCALE GENOMIC DNA]</scope>
</reference>
<dbReference type="AlphaFoldDB" id="A0ABD3D1U3"/>
<dbReference type="InterPro" id="IPR053781">
    <property type="entry name" value="F-box_AtFBL13-like"/>
</dbReference>
<dbReference type="SUPFAM" id="SSF52047">
    <property type="entry name" value="RNI-like"/>
    <property type="match status" value="1"/>
</dbReference>
<dbReference type="InterPro" id="IPR032675">
    <property type="entry name" value="LRR_dom_sf"/>
</dbReference>
<dbReference type="PANTHER" id="PTHR31639:SF42">
    <property type="entry name" value="OS02G0160200 PROTEIN"/>
    <property type="match status" value="1"/>
</dbReference>
<sequence length="536" mass="63348">MNKHSIKRRRVDDDDGSAITVDRLSQLPQPILHNILSLLPQRDSVRASLLSKSWRYLWHGRLNVEFCDIDYCLDRKEEFWPFLDKTLQRYLDQNFSLQKFQVGIYRQEVDFALLQKWIPVLIMNMGVRSFNLIFHESFIFFPLPLVVVFQSESLVELHLQQCDLNIFKFTDNVMLNNLRTLRLSYVRIRDEIFDKIISGCPLIENLDLTWCHFLKSIKLRKHCNIKKFRCMAPHETIVEIENPQTLESVCINCRDWFCHRNTHFPHLKSLKLYGVQLPADMFDNFSSFFPCLNELILDSCPGLNVFRLLSSSIKRLTMNMYSIIRGKRIKAFIDTPNIRYFEYSGHGFLPSIKFTTTSNEWKSQISLWSKPQHSDNDAMSWFLKLHKLLKALSQSHITLSLNPNEYKKLHINDSYGGFYKPVVVEHINFESSFDTAILNCLFRICHPRYIHMDLYDDDMYGDEPELNSLAVFMSKLIPNEIGCYFWLKDLEEVGIEVRGEHAEDWYCVEGKSLLALPFQQQIRFQLTWKEQLSKFT</sequence>
<name>A0ABD3D1U3_9LAMI</name>
<dbReference type="PROSITE" id="PS50181">
    <property type="entry name" value="FBOX"/>
    <property type="match status" value="1"/>
</dbReference>
<dbReference type="SUPFAM" id="SSF81383">
    <property type="entry name" value="F-box domain"/>
    <property type="match status" value="1"/>
</dbReference>
<dbReference type="PANTHER" id="PTHR31639">
    <property type="entry name" value="F-BOX PROTEIN-LIKE"/>
    <property type="match status" value="1"/>
</dbReference>
<evidence type="ECO:0000313" key="3">
    <source>
        <dbReference type="Proteomes" id="UP001632038"/>
    </source>
</evidence>
<organism evidence="2 3">
    <name type="scientific">Castilleja foliolosa</name>
    <dbReference type="NCBI Taxonomy" id="1961234"/>
    <lineage>
        <taxon>Eukaryota</taxon>
        <taxon>Viridiplantae</taxon>
        <taxon>Streptophyta</taxon>
        <taxon>Embryophyta</taxon>
        <taxon>Tracheophyta</taxon>
        <taxon>Spermatophyta</taxon>
        <taxon>Magnoliopsida</taxon>
        <taxon>eudicotyledons</taxon>
        <taxon>Gunneridae</taxon>
        <taxon>Pentapetalae</taxon>
        <taxon>asterids</taxon>
        <taxon>lamiids</taxon>
        <taxon>Lamiales</taxon>
        <taxon>Orobanchaceae</taxon>
        <taxon>Pedicularideae</taxon>
        <taxon>Castillejinae</taxon>
        <taxon>Castilleja</taxon>
    </lineage>
</organism>
<feature type="domain" description="F-box" evidence="1">
    <location>
        <begin position="21"/>
        <end position="69"/>
    </location>
</feature>
<dbReference type="Pfam" id="PF23622">
    <property type="entry name" value="LRR_At1g61320_AtMIF1"/>
    <property type="match status" value="1"/>
</dbReference>
<dbReference type="Gene3D" id="3.80.10.10">
    <property type="entry name" value="Ribonuclease Inhibitor"/>
    <property type="match status" value="1"/>
</dbReference>
<comment type="caution">
    <text evidence="2">The sequence shown here is derived from an EMBL/GenBank/DDBJ whole genome shotgun (WGS) entry which is preliminary data.</text>
</comment>
<dbReference type="Gene3D" id="1.20.1280.50">
    <property type="match status" value="1"/>
</dbReference>
<dbReference type="Proteomes" id="UP001632038">
    <property type="component" value="Unassembled WGS sequence"/>
</dbReference>
<dbReference type="InterPro" id="IPR055357">
    <property type="entry name" value="LRR_At1g61320_AtMIF1"/>
</dbReference>
<dbReference type="CDD" id="cd22160">
    <property type="entry name" value="F-box_AtFBL13-like"/>
    <property type="match status" value="1"/>
</dbReference>